<dbReference type="EMBL" id="LVLJ01000267">
    <property type="protein sequence ID" value="OAE35082.1"/>
    <property type="molecule type" value="Genomic_DNA"/>
</dbReference>
<proteinExistence type="predicted"/>
<name>A0A176WS27_MARPO</name>
<reference evidence="2" key="1">
    <citation type="submission" date="2016-03" db="EMBL/GenBank/DDBJ databases">
        <title>Mechanisms controlling the formation of the plant cell surface in tip-growing cells are functionally conserved among land plants.</title>
        <authorList>
            <person name="Honkanen S."/>
            <person name="Jones V.A."/>
            <person name="Morieri G."/>
            <person name="Champion C."/>
            <person name="Hetherington A.J."/>
            <person name="Kelly S."/>
            <person name="Saint-Marcoux D."/>
            <person name="Proust H."/>
            <person name="Prescott H."/>
            <person name="Dolan L."/>
        </authorList>
    </citation>
    <scope>NUCLEOTIDE SEQUENCE [LARGE SCALE GENOMIC DNA]</scope>
    <source>
        <tissue evidence="2">Whole gametophyte</tissue>
    </source>
</reference>
<dbReference type="Proteomes" id="UP000077202">
    <property type="component" value="Unassembled WGS sequence"/>
</dbReference>
<organism evidence="2 3">
    <name type="scientific">Marchantia polymorpha subsp. ruderalis</name>
    <dbReference type="NCBI Taxonomy" id="1480154"/>
    <lineage>
        <taxon>Eukaryota</taxon>
        <taxon>Viridiplantae</taxon>
        <taxon>Streptophyta</taxon>
        <taxon>Embryophyta</taxon>
        <taxon>Marchantiophyta</taxon>
        <taxon>Marchantiopsida</taxon>
        <taxon>Marchantiidae</taxon>
        <taxon>Marchantiales</taxon>
        <taxon>Marchantiaceae</taxon>
        <taxon>Marchantia</taxon>
    </lineage>
</organism>
<feature type="compositionally biased region" description="Polar residues" evidence="1">
    <location>
        <begin position="71"/>
        <end position="95"/>
    </location>
</feature>
<gene>
    <name evidence="2" type="ORF">AXG93_763s1160</name>
</gene>
<feature type="compositionally biased region" description="Low complexity" evidence="1">
    <location>
        <begin position="39"/>
        <end position="49"/>
    </location>
</feature>
<protein>
    <submittedName>
        <fullName evidence="2">Uncharacterized protein</fullName>
    </submittedName>
</protein>
<evidence type="ECO:0000313" key="3">
    <source>
        <dbReference type="Proteomes" id="UP000077202"/>
    </source>
</evidence>
<accession>A0A176WS27</accession>
<dbReference type="AlphaFoldDB" id="A0A176WS27"/>
<feature type="compositionally biased region" description="Basic and acidic residues" evidence="1">
    <location>
        <begin position="15"/>
        <end position="38"/>
    </location>
</feature>
<comment type="caution">
    <text evidence="2">The sequence shown here is derived from an EMBL/GenBank/DDBJ whole genome shotgun (WGS) entry which is preliminary data.</text>
</comment>
<evidence type="ECO:0000313" key="2">
    <source>
        <dbReference type="EMBL" id="OAE35082.1"/>
    </source>
</evidence>
<feature type="region of interest" description="Disordered" evidence="1">
    <location>
        <begin position="1"/>
        <end position="151"/>
    </location>
</feature>
<keyword evidence="3" id="KW-1185">Reference proteome</keyword>
<sequence>MATAHVGVGGSDVHPGPDPHGKVLEGEAKEARGIRVESDSGSSKGGSESALTTDCEEAGYKVVELRDLSDGSKSPHSIHGGSSEQKGGTHASSSYKFERLDSWKDATGAEGERKRKAVRKPSPDVKGEGWPVKRHMEQKSKTMNIDTDGVKERKLDPKLKRSRSRTIDAINTLYRKESGDAQEEFRDCLESGDRHQSLLDFTLID</sequence>
<evidence type="ECO:0000256" key="1">
    <source>
        <dbReference type="SAM" id="MobiDB-lite"/>
    </source>
</evidence>